<dbReference type="EMBL" id="JBHSUC010000004">
    <property type="protein sequence ID" value="MFC6361401.1"/>
    <property type="molecule type" value="Genomic_DNA"/>
</dbReference>
<keyword evidence="2" id="KW-1185">Reference proteome</keyword>
<evidence type="ECO:0000313" key="2">
    <source>
        <dbReference type="Proteomes" id="UP001596215"/>
    </source>
</evidence>
<proteinExistence type="predicted"/>
<dbReference type="CDD" id="cd01462">
    <property type="entry name" value="VWA_YIEM_type"/>
    <property type="match status" value="1"/>
</dbReference>
<dbReference type="NCBIfam" id="NF008230">
    <property type="entry name" value="PRK10997.1"/>
    <property type="match status" value="1"/>
</dbReference>
<name>A0ABW1VKK6_9GAMM</name>
<dbReference type="SUPFAM" id="SSF53300">
    <property type="entry name" value="vWA-like"/>
    <property type="match status" value="1"/>
</dbReference>
<organism evidence="1 2">
    <name type="scientific">Tatumella punctata</name>
    <dbReference type="NCBI Taxonomy" id="399969"/>
    <lineage>
        <taxon>Bacteria</taxon>
        <taxon>Pseudomonadati</taxon>
        <taxon>Pseudomonadota</taxon>
        <taxon>Gammaproteobacteria</taxon>
        <taxon>Enterobacterales</taxon>
        <taxon>Erwiniaceae</taxon>
        <taxon>Tatumella</taxon>
    </lineage>
</organism>
<comment type="caution">
    <text evidence="1">The sequence shown here is derived from an EMBL/GenBank/DDBJ whole genome shotgun (WGS) entry which is preliminary data.</text>
</comment>
<reference evidence="2" key="1">
    <citation type="journal article" date="2019" name="Int. J. Syst. Evol. Microbiol.">
        <title>The Global Catalogue of Microorganisms (GCM) 10K type strain sequencing project: providing services to taxonomists for standard genome sequencing and annotation.</title>
        <authorList>
            <consortium name="The Broad Institute Genomics Platform"/>
            <consortium name="The Broad Institute Genome Sequencing Center for Infectious Disease"/>
            <person name="Wu L."/>
            <person name="Ma J."/>
        </authorList>
    </citation>
    <scope>NUCLEOTIDE SEQUENCE [LARGE SCALE GENOMIC DNA]</scope>
    <source>
        <strain evidence="2">CGMCC 4.1530</strain>
    </source>
</reference>
<evidence type="ECO:0000313" key="1">
    <source>
        <dbReference type="EMBL" id="MFC6361401.1"/>
    </source>
</evidence>
<dbReference type="InterPro" id="IPR036465">
    <property type="entry name" value="vWFA_dom_sf"/>
</dbReference>
<dbReference type="InterPro" id="IPR008912">
    <property type="entry name" value="Uncharacterised_CoxE"/>
</dbReference>
<dbReference type="PANTHER" id="PTHR36846">
    <property type="entry name" value="PROTEIN VIAA"/>
    <property type="match status" value="1"/>
</dbReference>
<dbReference type="Pfam" id="PF05762">
    <property type="entry name" value="VWA_CoxE"/>
    <property type="match status" value="1"/>
</dbReference>
<protein>
    <submittedName>
        <fullName evidence="1">ATPase RavA stimulator ViaA</fullName>
    </submittedName>
</protein>
<dbReference type="Gene3D" id="3.40.50.410">
    <property type="entry name" value="von Willebrand factor, type A domain"/>
    <property type="match status" value="1"/>
</dbReference>
<gene>
    <name evidence="1" type="primary">viaA</name>
    <name evidence="1" type="ORF">ACFP73_04715</name>
</gene>
<dbReference type="RefSeq" id="WP_212709090.1">
    <property type="nucleotide sequence ID" value="NZ_BAAAFW010000058.1"/>
</dbReference>
<dbReference type="Proteomes" id="UP001596215">
    <property type="component" value="Unassembled WGS sequence"/>
</dbReference>
<accession>A0ABW1VKK6</accession>
<dbReference type="PANTHER" id="PTHR36846:SF1">
    <property type="entry name" value="PROTEIN VIAA"/>
    <property type="match status" value="1"/>
</dbReference>
<sequence>MISIDSLLSLLTYSDADTLNDFLSALLAAPQLVIFLEKSPGLKKALLKELPDIKAAISEEQKNTPVPASLAQEFQLFTLQKSFSLYHFSQNMSDTLLRLEQLGSPFREEANRLVTGADDQLLTAAQHSLFFQRWRQSLTLQTVTLNEGLLEQQRDKLITELQQRMTLSSQLSPLSDGNEETAAGHLWDMSKSPPGKGDTGLILQYSEFLNTCPELQTLAARLGRSREAQSLPAENAPPGQQIVQVHKTETLPEEVSGIHQSDDILRLLPTELAALSISELELEFYRRLVEKRLLTYQLQGESVHDDIRQRPVIYRHKDQQPKGPFIVCVDTSGSMGGFNERCAKAFCLALLKIALAENRGCFIMLFAHDVIHYELTTENGLEQAVRFLSQRFRGGTDIAKCLNRVLDSMENPAWKDADAVIISDFIAQHLPEVLIKRVTHHQQHSQQRFHAVCMSAHGKPGILQIFDHIWKFDTRLRTRLLRYLKR</sequence>